<dbReference type="Gene3D" id="1.10.555.10">
    <property type="entry name" value="Rho GTPase activation protein"/>
    <property type="match status" value="1"/>
</dbReference>
<evidence type="ECO:0000256" key="2">
    <source>
        <dbReference type="ARBA" id="ARBA00004496"/>
    </source>
</evidence>
<dbReference type="GO" id="GO:0005096">
    <property type="term" value="F:GTPase activator activity"/>
    <property type="evidence" value="ECO:0007669"/>
    <property type="project" value="InterPro"/>
</dbReference>
<dbReference type="GO" id="GO:0051015">
    <property type="term" value="F:actin filament binding"/>
    <property type="evidence" value="ECO:0007669"/>
    <property type="project" value="TreeGrafter"/>
</dbReference>
<dbReference type="GO" id="GO:0045198">
    <property type="term" value="P:establishment of epithelial cell apical/basal polarity"/>
    <property type="evidence" value="ECO:0007669"/>
    <property type="project" value="TreeGrafter"/>
</dbReference>
<keyword evidence="4" id="KW-0472">Membrane</keyword>
<dbReference type="GO" id="GO:0000146">
    <property type="term" value="F:microfilament motor activity"/>
    <property type="evidence" value="ECO:0007669"/>
    <property type="project" value="InterPro"/>
</dbReference>
<evidence type="ECO:0000256" key="5">
    <source>
        <dbReference type="SAM" id="Coils"/>
    </source>
</evidence>
<feature type="compositionally biased region" description="Basic residues" evidence="6">
    <location>
        <begin position="500"/>
        <end position="511"/>
    </location>
</feature>
<dbReference type="PANTHER" id="PTHR46184">
    <property type="entry name" value="UNCONVENTIONAL MYOSIN-IXB-LIKE PROTEIN"/>
    <property type="match status" value="1"/>
</dbReference>
<feature type="domain" description="Rho-GAP" evidence="7">
    <location>
        <begin position="41"/>
        <end position="229"/>
    </location>
</feature>
<dbReference type="GO" id="GO:0044295">
    <property type="term" value="C:axonal growth cone"/>
    <property type="evidence" value="ECO:0007669"/>
    <property type="project" value="TreeGrafter"/>
</dbReference>
<evidence type="ECO:0000313" key="8">
    <source>
        <dbReference type="Ensembl" id="ENSGACP00000022464.1"/>
    </source>
</evidence>
<feature type="compositionally biased region" description="Low complexity" evidence="6">
    <location>
        <begin position="449"/>
        <end position="471"/>
    </location>
</feature>
<dbReference type="InterPro" id="IPR000198">
    <property type="entry name" value="RhoGAP_dom"/>
</dbReference>
<feature type="compositionally biased region" description="Basic and acidic residues" evidence="6">
    <location>
        <begin position="385"/>
        <end position="396"/>
    </location>
</feature>
<name>G3PXX5_GASAC</name>
<evidence type="ECO:0000256" key="1">
    <source>
        <dbReference type="ARBA" id="ARBA00004370"/>
    </source>
</evidence>
<dbReference type="InterPro" id="IPR008936">
    <property type="entry name" value="Rho_GTPase_activation_prot"/>
</dbReference>
<dbReference type="InterPro" id="IPR046987">
    <property type="entry name" value="Myo9"/>
</dbReference>
<dbReference type="GO" id="GO:0005737">
    <property type="term" value="C:cytoplasm"/>
    <property type="evidence" value="ECO:0007669"/>
    <property type="project" value="UniProtKB-SubCell"/>
</dbReference>
<reference evidence="8" key="2">
    <citation type="submission" date="2024-04" db="UniProtKB">
        <authorList>
            <consortium name="Ensembl"/>
        </authorList>
    </citation>
    <scope>IDENTIFICATION</scope>
</reference>
<dbReference type="Bgee" id="ENSGACG00000017000">
    <property type="expression patterns" value="Expressed in camera-type eye and 11 other cell types or tissues"/>
</dbReference>
<sequence>MDRACVCKLCRFACHRKCCQKTTNKCSKKFDPELSSRQFGVEVSRLTNDERTVPLVVEKLINYIEMHGLYTEGIYRKPGSTNKIKELKQGLDTDVDSMNLDDYNIHVIASVFKQWLRDLPNPLMTFELYEEFIRAMALRDKKETVRGVYSVVDQLSRTHLNTLERLIFHLVRIALQEDTNRMSANALAIVFAPCILRCPDTIDPMQSVQDIGKTTACVELIICEQMNKYKIRLKDINSLEFAENKAKLRLTIIRRSMGRGRVPRASYHTPSPPVSPRLPSVAEPLIEKSGSEGDDSFAEISEHQQAAMRQEERVLTEQIESLQKEKEELTYEILALEPRASDDETLESEASIGTADSSENLNVDSEGTISDFSERGPVMTSPWPRKSDMTRSDTTRSDMTSPRRRTVRRQPDSLDSVDSCSSVSSYSSSSHFQPSSSSPSASARRFHFPSKSPPSSLAQAQPASASQASRADNTADQEGANDERPQFTSRGTFNPEKGKQKLKGAKHSTLRHSRDGTGHRRDPPDMPQPLVLYGSNEFMV</sequence>
<dbReference type="FunFam" id="1.10.555.10:FF:000009">
    <property type="entry name" value="unconventional myosin-IXa isoform X1"/>
    <property type="match status" value="1"/>
</dbReference>
<feature type="region of interest" description="Disordered" evidence="6">
    <location>
        <begin position="261"/>
        <end position="280"/>
    </location>
</feature>
<keyword evidence="3" id="KW-0963">Cytoplasm</keyword>
<evidence type="ECO:0000256" key="4">
    <source>
        <dbReference type="ARBA" id="ARBA00023136"/>
    </source>
</evidence>
<evidence type="ECO:0000256" key="3">
    <source>
        <dbReference type="ARBA" id="ARBA00022490"/>
    </source>
</evidence>
<proteinExistence type="predicted"/>
<dbReference type="GO" id="GO:0035556">
    <property type="term" value="P:intracellular signal transduction"/>
    <property type="evidence" value="ECO:0007669"/>
    <property type="project" value="InterPro"/>
</dbReference>
<dbReference type="PROSITE" id="PS50238">
    <property type="entry name" value="RHOGAP"/>
    <property type="match status" value="1"/>
</dbReference>
<feature type="region of interest" description="Disordered" evidence="6">
    <location>
        <begin position="336"/>
        <end position="540"/>
    </location>
</feature>
<comment type="subcellular location">
    <subcellularLocation>
        <location evidence="2">Cytoplasm</location>
    </subcellularLocation>
    <subcellularLocation>
        <location evidence="1">Membrane</location>
    </subcellularLocation>
</comment>
<feature type="compositionally biased region" description="Basic and acidic residues" evidence="6">
    <location>
        <begin position="512"/>
        <end position="524"/>
    </location>
</feature>
<feature type="compositionally biased region" description="Low complexity" evidence="6">
    <location>
        <begin position="413"/>
        <end position="442"/>
    </location>
</feature>
<feature type="coiled-coil region" evidence="5">
    <location>
        <begin position="305"/>
        <end position="332"/>
    </location>
</feature>
<evidence type="ECO:0000256" key="6">
    <source>
        <dbReference type="SAM" id="MobiDB-lite"/>
    </source>
</evidence>
<evidence type="ECO:0000259" key="7">
    <source>
        <dbReference type="PROSITE" id="PS50238"/>
    </source>
</evidence>
<reference evidence="8" key="1">
    <citation type="submission" date="2006-01" db="EMBL/GenBank/DDBJ databases">
        <authorList>
            <person name="Lindblad-Toh K."/>
            <person name="Mauceli E."/>
            <person name="Grabherr M."/>
            <person name="Chang J.L."/>
            <person name="Lander E.S."/>
        </authorList>
    </citation>
    <scope>NUCLEOTIDE SEQUENCE [LARGE SCALE GENOMIC DNA]</scope>
</reference>
<dbReference type="GO" id="GO:0016020">
    <property type="term" value="C:membrane"/>
    <property type="evidence" value="ECO:0007669"/>
    <property type="project" value="UniProtKB-SubCell"/>
</dbReference>
<dbReference type="PANTHER" id="PTHR46184:SF3">
    <property type="entry name" value="UNCONVENTIONAL MYOSIN-IXA"/>
    <property type="match status" value="1"/>
</dbReference>
<dbReference type="Ensembl" id="ENSGACT00000022506.1">
    <property type="protein sequence ID" value="ENSGACP00000022464.1"/>
    <property type="gene ID" value="ENSGACG00000017000.1"/>
</dbReference>
<gene>
    <name evidence="8" type="primary">MYO9A</name>
</gene>
<protein>
    <submittedName>
        <fullName evidence="8">Myosin IXAa</fullName>
    </submittedName>
</protein>
<dbReference type="SUPFAM" id="SSF48350">
    <property type="entry name" value="GTPase activation domain, GAP"/>
    <property type="match status" value="1"/>
</dbReference>
<dbReference type="GO" id="GO:0005884">
    <property type="term" value="C:actin filament"/>
    <property type="evidence" value="ECO:0007669"/>
    <property type="project" value="TreeGrafter"/>
</dbReference>
<dbReference type="AlphaFoldDB" id="G3PXX5"/>
<keyword evidence="5" id="KW-0175">Coiled coil</keyword>
<accession>G3PXX5</accession>
<dbReference type="SMART" id="SM00324">
    <property type="entry name" value="RhoGAP"/>
    <property type="match status" value="1"/>
</dbReference>
<feature type="compositionally biased region" description="Polar residues" evidence="6">
    <location>
        <begin position="354"/>
        <end position="371"/>
    </location>
</feature>
<organism evidence="8">
    <name type="scientific">Gasterosteus aculeatus</name>
    <name type="common">Three-spined stickleback</name>
    <dbReference type="NCBI Taxonomy" id="69293"/>
    <lineage>
        <taxon>Eukaryota</taxon>
        <taxon>Metazoa</taxon>
        <taxon>Chordata</taxon>
        <taxon>Craniata</taxon>
        <taxon>Vertebrata</taxon>
        <taxon>Euteleostomi</taxon>
        <taxon>Actinopterygii</taxon>
        <taxon>Neopterygii</taxon>
        <taxon>Teleostei</taxon>
        <taxon>Neoteleostei</taxon>
        <taxon>Acanthomorphata</taxon>
        <taxon>Eupercaria</taxon>
        <taxon>Perciformes</taxon>
        <taxon>Cottioidei</taxon>
        <taxon>Gasterosteales</taxon>
        <taxon>Gasterosteidae</taxon>
        <taxon>Gasterosteus</taxon>
    </lineage>
</organism>
<dbReference type="Pfam" id="PF00620">
    <property type="entry name" value="RhoGAP"/>
    <property type="match status" value="1"/>
</dbReference>